<dbReference type="Pfam" id="PF14819">
    <property type="entry name" value="QueF_N"/>
    <property type="match status" value="1"/>
</dbReference>
<keyword evidence="8" id="KW-1185">Reference proteome</keyword>
<feature type="domain" description="NADPH-dependent 7-cyano-7-deazaguanine reductase N-terminal" evidence="6">
    <location>
        <begin position="15"/>
        <end position="125"/>
    </location>
</feature>
<comment type="function">
    <text evidence="5">Catalyzes the NADPH-dependent reduction of 7-cyano-7-deazaguanine (preQ0) to 7-aminomethyl-7-deazaguanine (preQ1).</text>
</comment>
<evidence type="ECO:0000256" key="5">
    <source>
        <dbReference type="HAMAP-Rule" id="MF_00817"/>
    </source>
</evidence>
<comment type="similarity">
    <text evidence="5">Belongs to the GTP cyclohydrolase I family. QueF type 2 subfamily.</text>
</comment>
<dbReference type="InterPro" id="IPR029500">
    <property type="entry name" value="QueF"/>
</dbReference>
<keyword evidence="2 5" id="KW-0671">Queuosine biosynthesis</keyword>
<evidence type="ECO:0000256" key="4">
    <source>
        <dbReference type="ARBA" id="ARBA00023002"/>
    </source>
</evidence>
<evidence type="ECO:0000259" key="6">
    <source>
        <dbReference type="Pfam" id="PF14819"/>
    </source>
</evidence>
<evidence type="ECO:0000256" key="2">
    <source>
        <dbReference type="ARBA" id="ARBA00022785"/>
    </source>
</evidence>
<dbReference type="HAMAP" id="MF_00817">
    <property type="entry name" value="QueF_type2"/>
    <property type="match status" value="1"/>
</dbReference>
<accession>A0ABW8NG99</accession>
<protein>
    <recommendedName>
        <fullName evidence="5">NADPH-dependent 7-cyano-7-deazaguanine reductase</fullName>
        <ecNumber evidence="5">1.7.1.13</ecNumber>
    </recommendedName>
    <alternativeName>
        <fullName evidence="5">7-cyano-7-carbaguanine reductase</fullName>
    </alternativeName>
    <alternativeName>
        <fullName evidence="5">NADPH-dependent nitrile oxidoreductase</fullName>
    </alternativeName>
    <alternativeName>
        <fullName evidence="5">PreQ(0) reductase</fullName>
    </alternativeName>
</protein>
<keyword evidence="3 5" id="KW-0521">NADP</keyword>
<evidence type="ECO:0000256" key="1">
    <source>
        <dbReference type="ARBA" id="ARBA00022490"/>
    </source>
</evidence>
<dbReference type="Gene3D" id="3.30.1130.10">
    <property type="match status" value="2"/>
</dbReference>
<feature type="binding site" evidence="5">
    <location>
        <begin position="82"/>
        <end position="84"/>
    </location>
    <ligand>
        <name>substrate</name>
    </ligand>
</feature>
<dbReference type="InterPro" id="IPR043133">
    <property type="entry name" value="GTP-CH-I_C/QueF"/>
</dbReference>
<feature type="active site" description="Proton donor" evidence="5">
    <location>
        <position position="187"/>
    </location>
</feature>
<evidence type="ECO:0000313" key="8">
    <source>
        <dbReference type="Proteomes" id="UP001620597"/>
    </source>
</evidence>
<dbReference type="InterPro" id="IPR050084">
    <property type="entry name" value="NADPH_dep_7-cyano-7-deazaG_red"/>
</dbReference>
<dbReference type="Proteomes" id="UP001620597">
    <property type="component" value="Unassembled WGS sequence"/>
</dbReference>
<feature type="binding site" evidence="5">
    <location>
        <begin position="219"/>
        <end position="220"/>
    </location>
    <ligand>
        <name>substrate</name>
    </ligand>
</feature>
<name>A0ABW8NG99_9GAMM</name>
<comment type="subunit">
    <text evidence="5">Homodimer.</text>
</comment>
<feature type="binding site" evidence="5">
    <location>
        <begin position="248"/>
        <end position="249"/>
    </location>
    <ligand>
        <name>NADPH</name>
        <dbReference type="ChEBI" id="CHEBI:57783"/>
    </ligand>
</feature>
<organism evidence="7 8">
    <name type="scientific">Oceanobacter antarcticus</name>
    <dbReference type="NCBI Taxonomy" id="3133425"/>
    <lineage>
        <taxon>Bacteria</taxon>
        <taxon>Pseudomonadati</taxon>
        <taxon>Pseudomonadota</taxon>
        <taxon>Gammaproteobacteria</taxon>
        <taxon>Oceanospirillales</taxon>
        <taxon>Oceanospirillaceae</taxon>
        <taxon>Oceanobacter</taxon>
    </lineage>
</organism>
<dbReference type="SUPFAM" id="SSF55620">
    <property type="entry name" value="Tetrahydrobiopterin biosynthesis enzymes-like"/>
    <property type="match status" value="1"/>
</dbReference>
<dbReference type="PIRSF" id="PIRSF004750">
    <property type="entry name" value="Nitrile_oxidored_YqcD_prd"/>
    <property type="match status" value="1"/>
</dbReference>
<evidence type="ECO:0000256" key="3">
    <source>
        <dbReference type="ARBA" id="ARBA00022857"/>
    </source>
</evidence>
<dbReference type="InterPro" id="IPR029139">
    <property type="entry name" value="QueF_N"/>
</dbReference>
<dbReference type="InterPro" id="IPR016428">
    <property type="entry name" value="QueF_type2"/>
</dbReference>
<comment type="pathway">
    <text evidence="5">tRNA modification; tRNA-queuosine biosynthesis.</text>
</comment>
<feature type="binding site" evidence="5">
    <location>
        <begin position="84"/>
        <end position="85"/>
    </location>
    <ligand>
        <name>NADPH</name>
        <dbReference type="ChEBI" id="CHEBI:57783"/>
    </ligand>
</feature>
<gene>
    <name evidence="5 7" type="primary">queF</name>
    <name evidence="7" type="ORF">WG929_06140</name>
</gene>
<keyword evidence="1 5" id="KW-0963">Cytoplasm</keyword>
<dbReference type="RefSeq" id="WP_416205333.1">
    <property type="nucleotide sequence ID" value="NZ_JBBKTX010000006.1"/>
</dbReference>
<comment type="subcellular location">
    <subcellularLocation>
        <location evidence="5">Cytoplasm</location>
    </subcellularLocation>
</comment>
<dbReference type="EMBL" id="JBBKTX010000006">
    <property type="protein sequence ID" value="MFK4751985.1"/>
    <property type="molecule type" value="Genomic_DNA"/>
</dbReference>
<dbReference type="GO" id="GO:0033739">
    <property type="term" value="F:preQ1 synthase activity"/>
    <property type="evidence" value="ECO:0007669"/>
    <property type="project" value="UniProtKB-EC"/>
</dbReference>
<sequence length="273" mass="30373">MIDSELNPLGKQSDYKDAYDASLLFAIPREEGRSRLLADAELAPMYGEDIWNAYEVSWLDARGKPVVAIGEFKIPAAAANLIESKSFKLYLNSYNQTRFDSKDDVQALMVRDLAAVSGGEVAVELMLLPGGKDFGTAPEAWCIDELEVDITTYQPDGALLATTAGVFDGWLCSHLLKSNCPVTGQPDWGSVYVYYRGPAIIPESLLAYVVSMRQHQGFHEQCVEQMFQDITHYCRPEVLTVCARYVRRGGLDINPVRSSVDGVCLENFRTLRQ</sequence>
<dbReference type="PANTHER" id="PTHR34354">
    <property type="entry name" value="NADPH-DEPENDENT 7-CYANO-7-DEAZAGUANINE REDUCTASE"/>
    <property type="match status" value="1"/>
</dbReference>
<keyword evidence="4 5" id="KW-0560">Oxidoreductase</keyword>
<dbReference type="PANTHER" id="PTHR34354:SF1">
    <property type="entry name" value="NADPH-DEPENDENT 7-CYANO-7-DEAZAGUANINE REDUCTASE"/>
    <property type="match status" value="1"/>
</dbReference>
<reference evidence="7 8" key="1">
    <citation type="submission" date="2024-03" db="EMBL/GenBank/DDBJ databases">
        <title>High-quality draft genome sequence of Oceanobacter sp. wDCs-4.</title>
        <authorList>
            <person name="Dong C."/>
        </authorList>
    </citation>
    <scope>NUCLEOTIDE SEQUENCE [LARGE SCALE GENOMIC DNA]</scope>
    <source>
        <strain evidence="8">wDCs-4</strain>
    </source>
</reference>
<proteinExistence type="inferred from homology"/>
<dbReference type="Pfam" id="PF14489">
    <property type="entry name" value="QueF"/>
    <property type="match status" value="1"/>
</dbReference>
<dbReference type="EC" id="1.7.1.13" evidence="5"/>
<comment type="caution">
    <text evidence="7">The sequence shown here is derived from an EMBL/GenBank/DDBJ whole genome shotgun (WGS) entry which is preliminary data.</text>
</comment>
<evidence type="ECO:0000313" key="7">
    <source>
        <dbReference type="EMBL" id="MFK4751985.1"/>
    </source>
</evidence>
<feature type="active site" description="Thioimide intermediate" evidence="5">
    <location>
        <position position="180"/>
    </location>
</feature>
<comment type="catalytic activity">
    <reaction evidence="5">
        <text>7-aminomethyl-7-carbaguanine + 2 NADP(+) = 7-cyano-7-carbaguanine + 2 NADPH + 3 H(+)</text>
        <dbReference type="Rhea" id="RHEA:13409"/>
        <dbReference type="ChEBI" id="CHEBI:15378"/>
        <dbReference type="ChEBI" id="CHEBI:45075"/>
        <dbReference type="ChEBI" id="CHEBI:57783"/>
        <dbReference type="ChEBI" id="CHEBI:58349"/>
        <dbReference type="ChEBI" id="CHEBI:58703"/>
        <dbReference type="EC" id="1.7.1.13"/>
    </reaction>
</comment>
<dbReference type="NCBIfam" id="TIGR03138">
    <property type="entry name" value="QueF"/>
    <property type="match status" value="1"/>
</dbReference>